<keyword evidence="11" id="KW-0411">Iron-sulfur</keyword>
<keyword evidence="8" id="KW-0274">FAD</keyword>
<dbReference type="SUPFAM" id="SSF56003">
    <property type="entry name" value="Molybdenum cofactor-binding domain"/>
    <property type="match status" value="1"/>
</dbReference>
<protein>
    <recommendedName>
        <fullName evidence="17">Aldehyde oxidase</fullName>
    </recommendedName>
</protein>
<keyword evidence="5" id="KW-0285">Flavoprotein</keyword>
<dbReference type="GO" id="GO:0051537">
    <property type="term" value="F:2 iron, 2 sulfur cluster binding"/>
    <property type="evidence" value="ECO:0007669"/>
    <property type="project" value="UniProtKB-KW"/>
</dbReference>
<keyword evidence="4" id="KW-0500">Molybdenum</keyword>
<keyword evidence="6" id="KW-0001">2Fe-2S</keyword>
<keyword evidence="7" id="KW-0479">Metal-binding</keyword>
<evidence type="ECO:0000256" key="1">
    <source>
        <dbReference type="ARBA" id="ARBA00001924"/>
    </source>
</evidence>
<evidence type="ECO:0000256" key="3">
    <source>
        <dbReference type="ARBA" id="ARBA00006849"/>
    </source>
</evidence>
<dbReference type="GO" id="GO:0016491">
    <property type="term" value="F:oxidoreductase activity"/>
    <property type="evidence" value="ECO:0007669"/>
    <property type="project" value="UniProtKB-KW"/>
</dbReference>
<reference evidence="15 16" key="1">
    <citation type="journal article" date="2023" name="bioRxiv">
        <title>Conserved and derived expression patterns and positive selection on dental genes reveal complex evolutionary context of ever-growing rodent molars.</title>
        <authorList>
            <person name="Calamari Z.T."/>
            <person name="Song A."/>
            <person name="Cohen E."/>
            <person name="Akter M."/>
            <person name="Roy R.D."/>
            <person name="Hallikas O."/>
            <person name="Christensen M.M."/>
            <person name="Li P."/>
            <person name="Marangoni P."/>
            <person name="Jernvall J."/>
            <person name="Klein O.D."/>
        </authorList>
    </citation>
    <scope>NUCLEOTIDE SEQUENCE [LARGE SCALE GENOMIC DNA]</scope>
    <source>
        <strain evidence="15">V071</strain>
    </source>
</reference>
<evidence type="ECO:0000256" key="4">
    <source>
        <dbReference type="ARBA" id="ARBA00022505"/>
    </source>
</evidence>
<dbReference type="PANTHER" id="PTHR45444">
    <property type="entry name" value="XANTHINE DEHYDROGENASE"/>
    <property type="match status" value="1"/>
</dbReference>
<dbReference type="EMBL" id="JBBHLL010002612">
    <property type="protein sequence ID" value="KAK7795343.1"/>
    <property type="molecule type" value="Genomic_DNA"/>
</dbReference>
<gene>
    <name evidence="15" type="ORF">U0070_015476</name>
</gene>
<dbReference type="FunFam" id="3.30.365.10:FF:000004">
    <property type="entry name" value="Xanthine dehydrogenase oxidase"/>
    <property type="match status" value="1"/>
</dbReference>
<dbReference type="PANTHER" id="PTHR45444:SF3">
    <property type="entry name" value="XANTHINE DEHYDROGENASE"/>
    <property type="match status" value="1"/>
</dbReference>
<evidence type="ECO:0000259" key="13">
    <source>
        <dbReference type="Pfam" id="PF02738"/>
    </source>
</evidence>
<evidence type="ECO:0000313" key="16">
    <source>
        <dbReference type="Proteomes" id="UP001488838"/>
    </source>
</evidence>
<evidence type="ECO:0008006" key="17">
    <source>
        <dbReference type="Google" id="ProtNLM"/>
    </source>
</evidence>
<evidence type="ECO:0000256" key="6">
    <source>
        <dbReference type="ARBA" id="ARBA00022714"/>
    </source>
</evidence>
<accession>A0AAW0GXW3</accession>
<feature type="domain" description="Aldehyde oxidase/xanthine dehydrogenase first molybdopterin binding" evidence="13">
    <location>
        <begin position="2"/>
        <end position="96"/>
    </location>
</feature>
<dbReference type="InterPro" id="IPR037165">
    <property type="entry name" value="AldOxase/xan_DH_Mopterin-bd_sf"/>
</dbReference>
<organism evidence="15 16">
    <name type="scientific">Myodes glareolus</name>
    <name type="common">Bank vole</name>
    <name type="synonym">Clethrionomys glareolus</name>
    <dbReference type="NCBI Taxonomy" id="447135"/>
    <lineage>
        <taxon>Eukaryota</taxon>
        <taxon>Metazoa</taxon>
        <taxon>Chordata</taxon>
        <taxon>Craniata</taxon>
        <taxon>Vertebrata</taxon>
        <taxon>Euteleostomi</taxon>
        <taxon>Mammalia</taxon>
        <taxon>Eutheria</taxon>
        <taxon>Euarchontoglires</taxon>
        <taxon>Glires</taxon>
        <taxon>Rodentia</taxon>
        <taxon>Myomorpha</taxon>
        <taxon>Muroidea</taxon>
        <taxon>Cricetidae</taxon>
        <taxon>Arvicolinae</taxon>
        <taxon>Myodes</taxon>
    </lineage>
</organism>
<evidence type="ECO:0000313" key="15">
    <source>
        <dbReference type="EMBL" id="KAK7795343.1"/>
    </source>
</evidence>
<evidence type="ECO:0000259" key="14">
    <source>
        <dbReference type="Pfam" id="PF20256"/>
    </source>
</evidence>
<comment type="cofactor">
    <cofactor evidence="12">
        <name>[2Fe-2S] cluster</name>
        <dbReference type="ChEBI" id="CHEBI:190135"/>
    </cofactor>
</comment>
<sequence>MKDGRIVALDMEHYCNGGSSLDESLWVIEMGLLKMENAYKFPNLRCRGRVCKTNLPSNTAFRGFGFPQAGLVTEVCITEVAIKCGLSPEEVRTINMYKPIDYTHYKQEINAKPLLECWRECMAKSSYATRKTAVEKFNAENSWKKRGLAMIPLKFPVGLFTVAMGQVVSRELRMPMSSVHLRGTSTETVPNTNASGGSVVADLNGLAVKDACQTLLKRLQPIINKNPQGTWKDWAQTAFDQSISLSAVGYFRGYDAEMSWETGEGHPFEYFVFGAACSEVEIDCLTGNHKTIRTDIVMDVGHSINPALDIGQVEGAFVQGMGLYTIEELSYSPQGVLYSRGPNQYKIPAICDIPTEMHISFLPPSEHSNTLYSSKGLGESGVFLGCSVFFAIHDAVSAARQERGISGPLRFRSPLTPEKIRMACEDTFTKMIPRDEPGSFVPWSIPV</sequence>
<keyword evidence="16" id="KW-1185">Reference proteome</keyword>
<dbReference type="Gene3D" id="3.30.365.10">
    <property type="entry name" value="Aldehyde oxidase/xanthine dehydrogenase, molybdopterin binding domain"/>
    <property type="match status" value="4"/>
</dbReference>
<evidence type="ECO:0000256" key="10">
    <source>
        <dbReference type="ARBA" id="ARBA00023004"/>
    </source>
</evidence>
<dbReference type="AlphaFoldDB" id="A0AAW0GXW3"/>
<comment type="similarity">
    <text evidence="3">Belongs to the xanthine dehydrogenase family.</text>
</comment>
<keyword evidence="10" id="KW-0408">Iron</keyword>
<dbReference type="Proteomes" id="UP001488838">
    <property type="component" value="Unassembled WGS sequence"/>
</dbReference>
<dbReference type="Pfam" id="PF02738">
    <property type="entry name" value="MoCoBD_1"/>
    <property type="match status" value="1"/>
</dbReference>
<evidence type="ECO:0000256" key="9">
    <source>
        <dbReference type="ARBA" id="ARBA00023002"/>
    </source>
</evidence>
<feature type="domain" description="Aldehyde oxidase/xanthine dehydrogenase second molybdopterin binding" evidence="14">
    <location>
        <begin position="163"/>
        <end position="354"/>
    </location>
</feature>
<comment type="cofactor">
    <cofactor evidence="1">
        <name>Mo-molybdopterin</name>
        <dbReference type="ChEBI" id="CHEBI:71302"/>
    </cofactor>
</comment>
<dbReference type="Pfam" id="PF20256">
    <property type="entry name" value="MoCoBD_2"/>
    <property type="match status" value="1"/>
</dbReference>
<evidence type="ECO:0000256" key="11">
    <source>
        <dbReference type="ARBA" id="ARBA00023014"/>
    </source>
</evidence>
<evidence type="ECO:0000256" key="8">
    <source>
        <dbReference type="ARBA" id="ARBA00022827"/>
    </source>
</evidence>
<dbReference type="GO" id="GO:0005506">
    <property type="term" value="F:iron ion binding"/>
    <property type="evidence" value="ECO:0007669"/>
    <property type="project" value="InterPro"/>
</dbReference>
<keyword evidence="9" id="KW-0560">Oxidoreductase</keyword>
<evidence type="ECO:0000256" key="5">
    <source>
        <dbReference type="ARBA" id="ARBA00022630"/>
    </source>
</evidence>
<dbReference type="InterPro" id="IPR046867">
    <property type="entry name" value="AldOxase/xan_DH_MoCoBD2"/>
</dbReference>
<dbReference type="InterPro" id="IPR016208">
    <property type="entry name" value="Ald_Oxase/xanthine_DH-like"/>
</dbReference>
<evidence type="ECO:0000256" key="2">
    <source>
        <dbReference type="ARBA" id="ARBA00001974"/>
    </source>
</evidence>
<proteinExistence type="inferred from homology"/>
<dbReference type="InterPro" id="IPR008274">
    <property type="entry name" value="AldOxase/xan_DH_MoCoBD1"/>
</dbReference>
<evidence type="ECO:0000256" key="12">
    <source>
        <dbReference type="ARBA" id="ARBA00034078"/>
    </source>
</evidence>
<comment type="caution">
    <text evidence="15">The sequence shown here is derived from an EMBL/GenBank/DDBJ whole genome shotgun (WGS) entry which is preliminary data.</text>
</comment>
<comment type="cofactor">
    <cofactor evidence="2">
        <name>FAD</name>
        <dbReference type="ChEBI" id="CHEBI:57692"/>
    </cofactor>
</comment>
<name>A0AAW0GXW3_MYOGA</name>
<evidence type="ECO:0000256" key="7">
    <source>
        <dbReference type="ARBA" id="ARBA00022723"/>
    </source>
</evidence>
<dbReference type="FunFam" id="3.30.365.10:FF:000003">
    <property type="entry name" value="Aldehyde oxidase 1"/>
    <property type="match status" value="1"/>
</dbReference>